<sequence length="132" mass="14794">MSQCCTPENRCLPWRIGAFVFHLGWAGLLWESFSPLCALVFLVLTLAGSIRRARFVDVGRFTAGVWRASPAAPPVIVGIAWVLHHDGRKKAGVEIVVGSVCMGVFALMPRSEWPSYKRRKAESEERREGRRL</sequence>
<evidence type="ECO:0008006" key="4">
    <source>
        <dbReference type="Google" id="ProtNLM"/>
    </source>
</evidence>
<feature type="transmembrane region" description="Helical" evidence="1">
    <location>
        <begin position="36"/>
        <end position="53"/>
    </location>
</feature>
<evidence type="ECO:0000313" key="2">
    <source>
        <dbReference type="EMBL" id="GAA5070711.1"/>
    </source>
</evidence>
<feature type="transmembrane region" description="Helical" evidence="1">
    <location>
        <begin position="91"/>
        <end position="109"/>
    </location>
</feature>
<protein>
    <recommendedName>
        <fullName evidence="4">Integral membrane protein</fullName>
    </recommendedName>
</protein>
<feature type="transmembrane region" description="Helical" evidence="1">
    <location>
        <begin position="65"/>
        <end position="85"/>
    </location>
</feature>
<keyword evidence="1" id="KW-0472">Membrane</keyword>
<keyword evidence="3" id="KW-1185">Reference proteome</keyword>
<dbReference type="EMBL" id="BAABKC010000087">
    <property type="protein sequence ID" value="GAA5070711.1"/>
    <property type="molecule type" value="Genomic_DNA"/>
</dbReference>
<accession>A0ABP9L7V2</accession>
<keyword evidence="1" id="KW-0812">Transmembrane</keyword>
<name>A0ABP9L7V2_9ACTN</name>
<evidence type="ECO:0000313" key="3">
    <source>
        <dbReference type="Proteomes" id="UP001500124"/>
    </source>
</evidence>
<reference evidence="3" key="1">
    <citation type="journal article" date="2019" name="Int. J. Syst. Evol. Microbiol.">
        <title>The Global Catalogue of Microorganisms (GCM) 10K type strain sequencing project: providing services to taxonomists for standard genome sequencing and annotation.</title>
        <authorList>
            <consortium name="The Broad Institute Genomics Platform"/>
            <consortium name="The Broad Institute Genome Sequencing Center for Infectious Disease"/>
            <person name="Wu L."/>
            <person name="Ma J."/>
        </authorList>
    </citation>
    <scope>NUCLEOTIDE SEQUENCE [LARGE SCALE GENOMIC DNA]</scope>
    <source>
        <strain evidence="3">JCM 18410</strain>
    </source>
</reference>
<dbReference type="RefSeq" id="WP_345670856.1">
    <property type="nucleotide sequence ID" value="NZ_BAABKC010000087.1"/>
</dbReference>
<proteinExistence type="predicted"/>
<organism evidence="2 3">
    <name type="scientific">Streptomyces similanensis</name>
    <dbReference type="NCBI Taxonomy" id="1274988"/>
    <lineage>
        <taxon>Bacteria</taxon>
        <taxon>Bacillati</taxon>
        <taxon>Actinomycetota</taxon>
        <taxon>Actinomycetes</taxon>
        <taxon>Kitasatosporales</taxon>
        <taxon>Streptomycetaceae</taxon>
        <taxon>Streptomyces</taxon>
    </lineage>
</organism>
<evidence type="ECO:0000256" key="1">
    <source>
        <dbReference type="SAM" id="Phobius"/>
    </source>
</evidence>
<comment type="caution">
    <text evidence="2">The sequence shown here is derived from an EMBL/GenBank/DDBJ whole genome shotgun (WGS) entry which is preliminary data.</text>
</comment>
<keyword evidence="1" id="KW-1133">Transmembrane helix</keyword>
<gene>
    <name evidence="2" type="ORF">GCM10023336_56090</name>
</gene>
<dbReference type="Proteomes" id="UP001500124">
    <property type="component" value="Unassembled WGS sequence"/>
</dbReference>